<name>A0A6M3IMJ8_9ZZZZ</name>
<protein>
    <submittedName>
        <fullName evidence="1">Uncharacterized protein</fullName>
    </submittedName>
</protein>
<sequence>MPLEIAVRFVLTGGNCDFYREEILYEPLIHEQRIDVQEHQFGVPYVDTFGDIWKTLVITFLEIWSTTRAKIDQLINAEAEMTCYYAYRYYTTTKSLTCIHYPNGMTHHYRYYLGEPSALREVKLTFLQSS</sequence>
<dbReference type="EMBL" id="MT141318">
    <property type="protein sequence ID" value="QJA58327.1"/>
    <property type="molecule type" value="Genomic_DNA"/>
</dbReference>
<reference evidence="1" key="1">
    <citation type="submission" date="2020-03" db="EMBL/GenBank/DDBJ databases">
        <title>The deep terrestrial virosphere.</title>
        <authorList>
            <person name="Holmfeldt K."/>
            <person name="Nilsson E."/>
            <person name="Simone D."/>
            <person name="Lopez-Fernandez M."/>
            <person name="Wu X."/>
            <person name="de Brujin I."/>
            <person name="Lundin D."/>
            <person name="Andersson A."/>
            <person name="Bertilsson S."/>
            <person name="Dopson M."/>
        </authorList>
    </citation>
    <scope>NUCLEOTIDE SEQUENCE</scope>
    <source>
        <strain evidence="1">MM415B01469</strain>
    </source>
</reference>
<gene>
    <name evidence="1" type="ORF">MM415B01469_0005</name>
</gene>
<evidence type="ECO:0000313" key="1">
    <source>
        <dbReference type="EMBL" id="QJA58327.1"/>
    </source>
</evidence>
<organism evidence="1">
    <name type="scientific">viral metagenome</name>
    <dbReference type="NCBI Taxonomy" id="1070528"/>
    <lineage>
        <taxon>unclassified sequences</taxon>
        <taxon>metagenomes</taxon>
        <taxon>organismal metagenomes</taxon>
    </lineage>
</organism>
<proteinExistence type="predicted"/>
<dbReference type="AlphaFoldDB" id="A0A6M3IMJ8"/>
<accession>A0A6M3IMJ8</accession>